<keyword evidence="5" id="KW-0769">Symport</keyword>
<protein>
    <recommendedName>
        <fullName evidence="12">Amino acid transporter transmembrane domain-containing protein</fullName>
    </recommendedName>
</protein>
<dbReference type="InterPro" id="IPR013057">
    <property type="entry name" value="AA_transpt_TM"/>
</dbReference>
<evidence type="ECO:0000256" key="6">
    <source>
        <dbReference type="ARBA" id="ARBA00022970"/>
    </source>
</evidence>
<evidence type="ECO:0000256" key="1">
    <source>
        <dbReference type="ARBA" id="ARBA00004127"/>
    </source>
</evidence>
<dbReference type="EMBL" id="JAAWWB010000008">
    <property type="protein sequence ID" value="KAG6778031.1"/>
    <property type="molecule type" value="Genomic_DNA"/>
</dbReference>
<evidence type="ECO:0000313" key="14">
    <source>
        <dbReference type="Proteomes" id="UP000886885"/>
    </source>
</evidence>
<feature type="transmembrane region" description="Helical" evidence="11">
    <location>
        <begin position="161"/>
        <end position="184"/>
    </location>
</feature>
<dbReference type="Proteomes" id="UP000886885">
    <property type="component" value="Chromosome 4D"/>
</dbReference>
<dbReference type="AlphaFoldDB" id="A0A8X7ZZP5"/>
<feature type="transmembrane region" description="Helical" evidence="11">
    <location>
        <begin position="229"/>
        <end position="251"/>
    </location>
</feature>
<feature type="transmembrane region" description="Helical" evidence="11">
    <location>
        <begin position="844"/>
        <end position="864"/>
    </location>
</feature>
<feature type="transmembrane region" description="Helical" evidence="11">
    <location>
        <begin position="364"/>
        <end position="385"/>
    </location>
</feature>
<feature type="transmembrane region" description="Helical" evidence="11">
    <location>
        <begin position="678"/>
        <end position="696"/>
    </location>
</feature>
<feature type="transmembrane region" description="Helical" evidence="11">
    <location>
        <begin position="636"/>
        <end position="658"/>
    </location>
</feature>
<evidence type="ECO:0000313" key="13">
    <source>
        <dbReference type="EMBL" id="KAG6778031.1"/>
    </source>
</evidence>
<evidence type="ECO:0000259" key="12">
    <source>
        <dbReference type="Pfam" id="PF01490"/>
    </source>
</evidence>
<evidence type="ECO:0000256" key="8">
    <source>
        <dbReference type="ARBA" id="ARBA00023136"/>
    </source>
</evidence>
<feature type="transmembrane region" description="Helical" evidence="11">
    <location>
        <begin position="83"/>
        <end position="102"/>
    </location>
</feature>
<gene>
    <name evidence="13" type="ORF">POTOM_017876</name>
</gene>
<feature type="transmembrane region" description="Helical" evidence="11">
    <location>
        <begin position="776"/>
        <end position="797"/>
    </location>
</feature>
<feature type="transmembrane region" description="Helical" evidence="11">
    <location>
        <begin position="271"/>
        <end position="289"/>
    </location>
</feature>
<keyword evidence="14" id="KW-1185">Reference proteome</keyword>
<evidence type="ECO:0000256" key="11">
    <source>
        <dbReference type="SAM" id="Phobius"/>
    </source>
</evidence>
<organism evidence="13 14">
    <name type="scientific">Populus tomentosa</name>
    <name type="common">Chinese white poplar</name>
    <dbReference type="NCBI Taxonomy" id="118781"/>
    <lineage>
        <taxon>Eukaryota</taxon>
        <taxon>Viridiplantae</taxon>
        <taxon>Streptophyta</taxon>
        <taxon>Embryophyta</taxon>
        <taxon>Tracheophyta</taxon>
        <taxon>Spermatophyta</taxon>
        <taxon>Magnoliopsida</taxon>
        <taxon>eudicotyledons</taxon>
        <taxon>Gunneridae</taxon>
        <taxon>Pentapetalae</taxon>
        <taxon>rosids</taxon>
        <taxon>fabids</taxon>
        <taxon>Malpighiales</taxon>
        <taxon>Salicaceae</taxon>
        <taxon>Saliceae</taxon>
        <taxon>Populus</taxon>
    </lineage>
</organism>
<name>A0A8X7ZZP5_POPTO</name>
<feature type="transmembrane region" description="Helical" evidence="11">
    <location>
        <begin position="108"/>
        <end position="130"/>
    </location>
</feature>
<evidence type="ECO:0000256" key="9">
    <source>
        <dbReference type="ARBA" id="ARBA00023294"/>
    </source>
</evidence>
<feature type="transmembrane region" description="Helical" evidence="11">
    <location>
        <begin position="727"/>
        <end position="747"/>
    </location>
</feature>
<dbReference type="GO" id="GO:0009734">
    <property type="term" value="P:auxin-activated signaling pathway"/>
    <property type="evidence" value="ECO:0007669"/>
    <property type="project" value="UniProtKB-KW"/>
</dbReference>
<feature type="transmembrane region" description="Helical" evidence="11">
    <location>
        <begin position="818"/>
        <end position="838"/>
    </location>
</feature>
<keyword evidence="4 11" id="KW-0812">Transmembrane</keyword>
<reference evidence="13" key="1">
    <citation type="journal article" date="2020" name="bioRxiv">
        <title>Hybrid origin of Populus tomentosa Carr. identified through genome sequencing and phylogenomic analysis.</title>
        <authorList>
            <person name="An X."/>
            <person name="Gao K."/>
            <person name="Chen Z."/>
            <person name="Li J."/>
            <person name="Yang X."/>
            <person name="Yang X."/>
            <person name="Zhou J."/>
            <person name="Guo T."/>
            <person name="Zhao T."/>
            <person name="Huang S."/>
            <person name="Miao D."/>
            <person name="Khan W.U."/>
            <person name="Rao P."/>
            <person name="Ye M."/>
            <person name="Lei B."/>
            <person name="Liao W."/>
            <person name="Wang J."/>
            <person name="Ji L."/>
            <person name="Li Y."/>
            <person name="Guo B."/>
            <person name="Mustafa N.S."/>
            <person name="Li S."/>
            <person name="Yun Q."/>
            <person name="Keller S.R."/>
            <person name="Mao J."/>
            <person name="Zhang R."/>
            <person name="Strauss S.H."/>
        </authorList>
    </citation>
    <scope>NUCLEOTIDE SEQUENCE</scope>
    <source>
        <strain evidence="13">GM15</strain>
        <tissue evidence="13">Leaf</tissue>
    </source>
</reference>
<keyword evidence="3" id="KW-0813">Transport</keyword>
<comment type="similarity">
    <text evidence="2">Belongs to the amino acid/polyamine transporter 2 family. Amino acid/auxin permease (AAAP) (TC 2.A.18.1) subfamily.</text>
</comment>
<feature type="transmembrane region" description="Helical" evidence="11">
    <location>
        <begin position="876"/>
        <end position="898"/>
    </location>
</feature>
<feature type="transmembrane region" description="Helical" evidence="11">
    <location>
        <begin position="568"/>
        <end position="591"/>
    </location>
</feature>
<comment type="function">
    <text evidence="10">Carrier protein involved in proton-driven auxin influx. Mediates the formation of auxin gradient from developing leaves (site of auxin biosynthesis) to tips by contributing to the loading of auxin in vascular tissues and facilitating acropetal (base to tip) auxin transport within inner tissues of the root apex, and basipetal (tip to base) auxin transport within outer tissues of the root apex. May be involved in lateral roots and nodules formation.</text>
</comment>
<feature type="transmembrane region" description="Helical" evidence="11">
    <location>
        <begin position="487"/>
        <end position="509"/>
    </location>
</feature>
<comment type="subcellular location">
    <subcellularLocation>
        <location evidence="1">Endomembrane system</location>
        <topology evidence="1">Multi-pass membrane protein</topology>
    </subcellularLocation>
</comment>
<evidence type="ECO:0000256" key="2">
    <source>
        <dbReference type="ARBA" id="ARBA00005590"/>
    </source>
</evidence>
<evidence type="ECO:0000256" key="3">
    <source>
        <dbReference type="ARBA" id="ARBA00022448"/>
    </source>
</evidence>
<sequence length="914" mass="99877">MGEIGNLEQLPLHNLPSTASGPELSLQVINVAASSMREMQSAATSTSMGVYDSSDSSGYLSEINPQEAWLPITESRNGNTVTCVFHLLSSGIGIQALLLPVAFSTLGWAWGIICLSLAFTWQLYTIWVLVQLHESVPGIGTRYSRYLQLAIAAFGPKLGKLLAIFPVMYLSGGSCVLLIIRGAGTMELFFKMMFGGEATSEDNPLVGAGWFLVFTCMAIALAQRPNLNSIAGFSLIGAVTAIAYCTLIWALPISKGRPSGVSYNSQKAESGMSEMFDVLNAIGMIALAFRGHNLGTLPSSSKCPSKKQMWRGVTLSYIIIAMCLFPIAIAGFWAYGNKIPSNGGMLTAFMQFHGHDTSKFAKGLVYLLVVINCLSSFQIYAMPVFDNLEFRTWMLRHGSEFSIGRCSSLEFGYQRPTCQLLPPRMIVDHVSLGSDSLFPDLMGRGSEYFLWPQELEQVISQDCRTHRKMEDPQEAWLPITESRNGNVATAVFHLLSSGIGTQALLLPVAFATLGWVWGAISLSVAFTWQLYTIWILVQLHEPIPGIRTRYSRYLQLAIAAFGPKLGKLLAIFPVMYLSGSTCIMLIIKGAGVMELLFKLMCEGGATCDAKSLTGAEWFLVFTCMAIALAQRPNLNSIAGFSLVGAISAIGYCTLIWALPISKDRPSGVSYDSRKGGSSVAGMFDVLNAIGIIVLAFRGHNLVLEIQGTLPSSLTNPSKTTMWRGVSVSYTIIAMCQFPLAIAGFWAYGNKIPTNGGMLTAFFQFHERDTSRFVKGLVYLLVVINCLSSFQIYAMPVFDNLEFRYISMKNRRCPWWVRSGFRLFFGGMAFFIAVALPFLPSLAPLVGGITLPLTLAYPCFMWILIKKPHQKGHDAVWCLNLGLGCLGIVLSVLLVVAAARNLAIKGLHASFFKPQ</sequence>
<evidence type="ECO:0000256" key="4">
    <source>
        <dbReference type="ARBA" id="ARBA00022692"/>
    </source>
</evidence>
<keyword evidence="6" id="KW-0029">Amino-acid transport</keyword>
<feature type="transmembrane region" description="Helical" evidence="11">
    <location>
        <begin position="204"/>
        <end position="222"/>
    </location>
</feature>
<feature type="transmembrane region" description="Helical" evidence="11">
    <location>
        <begin position="310"/>
        <end position="335"/>
    </location>
</feature>
<dbReference type="GO" id="GO:0006865">
    <property type="term" value="P:amino acid transport"/>
    <property type="evidence" value="ECO:0007669"/>
    <property type="project" value="UniProtKB-KW"/>
</dbReference>
<keyword evidence="9" id="KW-0927">Auxin signaling pathway</keyword>
<feature type="domain" description="Amino acid transporter transmembrane" evidence="12">
    <location>
        <begin position="77"/>
        <end position="389"/>
    </location>
</feature>
<evidence type="ECO:0000256" key="5">
    <source>
        <dbReference type="ARBA" id="ARBA00022847"/>
    </source>
</evidence>
<feature type="transmembrane region" description="Helical" evidence="11">
    <location>
        <begin position="515"/>
        <end position="537"/>
    </location>
</feature>
<dbReference type="GO" id="GO:0012505">
    <property type="term" value="C:endomembrane system"/>
    <property type="evidence" value="ECO:0007669"/>
    <property type="project" value="UniProtKB-SubCell"/>
</dbReference>
<dbReference type="OrthoDB" id="40134at2759"/>
<feature type="transmembrane region" description="Helical" evidence="11">
    <location>
        <begin position="611"/>
        <end position="629"/>
    </location>
</feature>
<accession>A0A8X7ZZP5</accession>
<keyword evidence="8 11" id="KW-0472">Membrane</keyword>
<proteinExistence type="inferred from homology"/>
<keyword evidence="7 11" id="KW-1133">Transmembrane helix</keyword>
<evidence type="ECO:0000256" key="7">
    <source>
        <dbReference type="ARBA" id="ARBA00022989"/>
    </source>
</evidence>
<evidence type="ECO:0000256" key="10">
    <source>
        <dbReference type="ARBA" id="ARBA00045588"/>
    </source>
</evidence>
<dbReference type="GO" id="GO:0015293">
    <property type="term" value="F:symporter activity"/>
    <property type="evidence" value="ECO:0007669"/>
    <property type="project" value="UniProtKB-KW"/>
</dbReference>
<feature type="domain" description="Amino acid transporter transmembrane" evidence="12">
    <location>
        <begin position="484"/>
        <end position="896"/>
    </location>
</feature>
<dbReference type="Pfam" id="PF01490">
    <property type="entry name" value="Aa_trans"/>
    <property type="match status" value="2"/>
</dbReference>
<comment type="caution">
    <text evidence="13">The sequence shown here is derived from an EMBL/GenBank/DDBJ whole genome shotgun (WGS) entry which is preliminary data.</text>
</comment>
<dbReference type="PANTHER" id="PTHR48017">
    <property type="entry name" value="OS05G0424000 PROTEIN-RELATED"/>
    <property type="match status" value="1"/>
</dbReference>